<organism evidence="1 2">
    <name type="scientific">Candidatus Gottesmanbacteria bacterium RIFCSPHIGHO2_02_FULL_39_11</name>
    <dbReference type="NCBI Taxonomy" id="1798382"/>
    <lineage>
        <taxon>Bacteria</taxon>
        <taxon>Candidatus Gottesmaniibacteriota</taxon>
    </lineage>
</organism>
<reference evidence="1 2" key="1">
    <citation type="journal article" date="2016" name="Nat. Commun.">
        <title>Thousands of microbial genomes shed light on interconnected biogeochemical processes in an aquifer system.</title>
        <authorList>
            <person name="Anantharaman K."/>
            <person name="Brown C.T."/>
            <person name="Hug L.A."/>
            <person name="Sharon I."/>
            <person name="Castelle C.J."/>
            <person name="Probst A.J."/>
            <person name="Thomas B.C."/>
            <person name="Singh A."/>
            <person name="Wilkins M.J."/>
            <person name="Karaoz U."/>
            <person name="Brodie E.L."/>
            <person name="Williams K.H."/>
            <person name="Hubbard S.S."/>
            <person name="Banfield J.F."/>
        </authorList>
    </citation>
    <scope>NUCLEOTIDE SEQUENCE [LARGE SCALE GENOMIC DNA]</scope>
</reference>
<proteinExistence type="predicted"/>
<dbReference type="AlphaFoldDB" id="A0A1F5ZN96"/>
<gene>
    <name evidence="1" type="ORF">A3D77_05150</name>
</gene>
<dbReference type="EMBL" id="MFJL01000034">
    <property type="protein sequence ID" value="OGG13901.1"/>
    <property type="molecule type" value="Genomic_DNA"/>
</dbReference>
<sequence>MLNQVLSVFATILSVIRGVPNTPATIQQAPVVVNQPPGGGSACYNPESNVTFTLTTDNFKNLTDYRPQLNPTSFPPSKFSSTFNTKEASCKPMIFTTLSGQTLPSREYIRIRKNLRVASCKTDELTGPYRTDPTVCYNVSVDAASKIRGSCEVAGGSYPDLRKVAEIDDPESSGQTSEVFWTPYTHNVGCEFNDSRPNCGIGDGTNMNMREFLYVLKSRDAFEAAQSLDCKVRWDENSLQNNPCSHYFDVYIAKDLWNKLVAFPTGPYTPLITSDPGYDLYRQNYAIMRDRIFNCKEQNTFTPMNDPLAFPPEYVDKPFTTSISTANPDKIIPASTDDWQKANYNRYIIFNASAPFLNQSLFHIETITETMKMCNKPLNVNATPTLIPIGLNPDNCYSPLGVTTFTKSDTSAEVIFNAFYRADRPQNIFLQTNNDPKIYIYIPTPNKPPTNFARNTSLQLTSLQFRTAAQWTWATPVCKPAIYLYPEEPTDLNVKLAVDGKITVSDPVYDAVNGWNVHAEPNGTLSSLTFNLKPNTYSYLYYEADLNNVKAPEQGFVYAKGDLKNKLTGMLSTIGFNGQEISDFLSYWLPRLDEKPYYFVTLLPENVINEKETLDMSIQPDTVIRSRVIFEGLDAPISVAPIPIPTHKRNGFVLADWGGSIVGESCTVENVK</sequence>
<accession>A0A1F5ZN96</accession>
<comment type="caution">
    <text evidence="1">The sequence shown here is derived from an EMBL/GenBank/DDBJ whole genome shotgun (WGS) entry which is preliminary data.</text>
</comment>
<dbReference type="Proteomes" id="UP000176923">
    <property type="component" value="Unassembled WGS sequence"/>
</dbReference>
<name>A0A1F5ZN96_9BACT</name>
<evidence type="ECO:0000313" key="2">
    <source>
        <dbReference type="Proteomes" id="UP000176923"/>
    </source>
</evidence>
<protein>
    <submittedName>
        <fullName evidence="1">Uncharacterized protein</fullName>
    </submittedName>
</protein>
<evidence type="ECO:0000313" key="1">
    <source>
        <dbReference type="EMBL" id="OGG13901.1"/>
    </source>
</evidence>
<dbReference type="STRING" id="1798382.A3D77_05150"/>